<dbReference type="GO" id="GO:0016020">
    <property type="term" value="C:membrane"/>
    <property type="evidence" value="ECO:0007669"/>
    <property type="project" value="InterPro"/>
</dbReference>
<keyword evidence="1" id="KW-0812">Transmembrane</keyword>
<dbReference type="RefSeq" id="WP_124942152.1">
    <property type="nucleotide sequence ID" value="NZ_CP033578.1"/>
</dbReference>
<dbReference type="InterPro" id="IPR008457">
    <property type="entry name" value="Cu-R_CopD_dom"/>
</dbReference>
<gene>
    <name evidence="3" type="ORF">ECB94_26220</name>
</gene>
<dbReference type="AlphaFoldDB" id="A0A3G4VIT3"/>
<dbReference type="EMBL" id="CP033578">
    <property type="protein sequence ID" value="AYV24736.1"/>
    <property type="molecule type" value="Genomic_DNA"/>
</dbReference>
<feature type="transmembrane region" description="Helical" evidence="1">
    <location>
        <begin position="6"/>
        <end position="29"/>
    </location>
</feature>
<accession>A0A3G4VIT3</accession>
<proteinExistence type="predicted"/>
<evidence type="ECO:0000256" key="1">
    <source>
        <dbReference type="SAM" id="Phobius"/>
    </source>
</evidence>
<dbReference type="Pfam" id="PF05425">
    <property type="entry name" value="CopD"/>
    <property type="match status" value="1"/>
</dbReference>
<evidence type="ECO:0000313" key="3">
    <source>
        <dbReference type="EMBL" id="AYV24736.1"/>
    </source>
</evidence>
<feature type="transmembrane region" description="Helical" evidence="1">
    <location>
        <begin position="122"/>
        <end position="141"/>
    </location>
</feature>
<feature type="domain" description="Copper resistance protein D" evidence="2">
    <location>
        <begin position="43"/>
        <end position="136"/>
    </location>
</feature>
<evidence type="ECO:0000259" key="2">
    <source>
        <dbReference type="Pfam" id="PF05425"/>
    </source>
</evidence>
<organism evidence="3 4">
    <name type="scientific">Vibrio mediterranei</name>
    <dbReference type="NCBI Taxonomy" id="689"/>
    <lineage>
        <taxon>Bacteria</taxon>
        <taxon>Pseudomonadati</taxon>
        <taxon>Pseudomonadota</taxon>
        <taxon>Gammaproteobacteria</taxon>
        <taxon>Vibrionales</taxon>
        <taxon>Vibrionaceae</taxon>
        <taxon>Vibrio</taxon>
    </lineage>
</organism>
<reference evidence="3 4" key="1">
    <citation type="submission" date="2018-11" db="EMBL/GenBank/DDBJ databases">
        <title>Complete Genome Sequence of Vbrio mediterranei 117-T6: a Potential Pathogen Bacteria Isolated from the Conchocelis of Pyropia.</title>
        <authorList>
            <person name="Liu Q."/>
        </authorList>
    </citation>
    <scope>NUCLEOTIDE SEQUENCE [LARGE SCALE GENOMIC DNA]</scope>
    <source>
        <strain evidence="3 4">117-T6</strain>
    </source>
</reference>
<protein>
    <submittedName>
        <fullName evidence="3">Copper resistance protein CopD</fullName>
    </submittedName>
</protein>
<evidence type="ECO:0000313" key="4">
    <source>
        <dbReference type="Proteomes" id="UP000279760"/>
    </source>
</evidence>
<keyword evidence="1" id="KW-1133">Transmembrane helix</keyword>
<dbReference type="Proteomes" id="UP000279760">
    <property type="component" value="Chromosome 2"/>
</dbReference>
<keyword evidence="1" id="KW-0472">Membrane</keyword>
<feature type="transmembrane region" description="Helical" evidence="1">
    <location>
        <begin position="82"/>
        <end position="102"/>
    </location>
</feature>
<name>A0A3G4VIT3_9VIBR</name>
<sequence length="147" mass="16344">MFAWLLVLHILGASIWTGGHLILSVVVLPKVLKYKSPEMLLEFEQNYEKIGMPALVIQVTTGLMMSYQILPDVSLWFDMSIPLAHGIAAKLVLLALTVTLALDARFRVIPKLSKDNLVDMALHIIPVTIISVVFVFVGVSYRVGWLS</sequence>